<evidence type="ECO:0000256" key="7">
    <source>
        <dbReference type="ARBA" id="ARBA00040744"/>
    </source>
</evidence>
<name>A0A8C4S8J4_ERPCA</name>
<keyword evidence="10" id="KW-1185">Reference proteome</keyword>
<keyword evidence="5 8" id="KW-0472">Membrane</keyword>
<feature type="transmembrane region" description="Helical" evidence="8">
    <location>
        <begin position="287"/>
        <end position="304"/>
    </location>
</feature>
<evidence type="ECO:0000313" key="10">
    <source>
        <dbReference type="Proteomes" id="UP000694620"/>
    </source>
</evidence>
<evidence type="ECO:0000256" key="4">
    <source>
        <dbReference type="ARBA" id="ARBA00022989"/>
    </source>
</evidence>
<dbReference type="Proteomes" id="UP000694620">
    <property type="component" value="Chromosome 8"/>
</dbReference>
<evidence type="ECO:0000256" key="1">
    <source>
        <dbReference type="ARBA" id="ARBA00004141"/>
    </source>
</evidence>
<gene>
    <name evidence="9" type="primary">SLC35F5</name>
</gene>
<evidence type="ECO:0000313" key="9">
    <source>
        <dbReference type="Ensembl" id="ENSECRP00000013031.1"/>
    </source>
</evidence>
<feature type="transmembrane region" description="Helical" evidence="8">
    <location>
        <begin position="381"/>
        <end position="403"/>
    </location>
</feature>
<keyword evidence="3 8" id="KW-0812">Transmembrane</keyword>
<feature type="transmembrane region" description="Helical" evidence="8">
    <location>
        <begin position="316"/>
        <end position="333"/>
    </location>
</feature>
<feature type="transmembrane region" description="Helical" evidence="8">
    <location>
        <begin position="89"/>
        <end position="106"/>
    </location>
</feature>
<feature type="transmembrane region" description="Helical" evidence="8">
    <location>
        <begin position="221"/>
        <end position="240"/>
    </location>
</feature>
<feature type="transmembrane region" description="Helical" evidence="8">
    <location>
        <begin position="52"/>
        <end position="69"/>
    </location>
</feature>
<dbReference type="SUPFAM" id="SSF103481">
    <property type="entry name" value="Multidrug resistance efflux transporter EmrE"/>
    <property type="match status" value="1"/>
</dbReference>
<proteinExistence type="inferred from homology"/>
<comment type="function">
    <text evidence="6">Putative solute transporter.</text>
</comment>
<dbReference type="GO" id="GO:0016020">
    <property type="term" value="C:membrane"/>
    <property type="evidence" value="ECO:0007669"/>
    <property type="project" value="UniProtKB-SubCell"/>
</dbReference>
<feature type="transmembrane region" description="Helical" evidence="8">
    <location>
        <begin position="345"/>
        <end position="369"/>
    </location>
</feature>
<dbReference type="InterPro" id="IPR037185">
    <property type="entry name" value="EmrE-like"/>
</dbReference>
<feature type="transmembrane region" description="Helical" evidence="8">
    <location>
        <begin position="252"/>
        <end position="275"/>
    </location>
</feature>
<evidence type="ECO:0000256" key="2">
    <source>
        <dbReference type="ARBA" id="ARBA00007863"/>
    </source>
</evidence>
<comment type="subcellular location">
    <subcellularLocation>
        <location evidence="1">Membrane</location>
        <topology evidence="1">Multi-pass membrane protein</topology>
    </subcellularLocation>
</comment>
<evidence type="ECO:0000256" key="8">
    <source>
        <dbReference type="SAM" id="Phobius"/>
    </source>
</evidence>
<evidence type="ECO:0000256" key="5">
    <source>
        <dbReference type="ARBA" id="ARBA00023136"/>
    </source>
</evidence>
<dbReference type="PANTHER" id="PTHR23051">
    <property type="entry name" value="SOLUTE CARRIER FAMILY 35, MEMBER F5"/>
    <property type="match status" value="1"/>
</dbReference>
<protein>
    <recommendedName>
        <fullName evidence="7">Solute carrier family 35 member F5</fullName>
    </recommendedName>
</protein>
<reference evidence="9" key="2">
    <citation type="submission" date="2025-08" db="UniProtKB">
        <authorList>
            <consortium name="Ensembl"/>
        </authorList>
    </citation>
    <scope>IDENTIFICATION</scope>
</reference>
<comment type="similarity">
    <text evidence="2">Belongs to the SLC35F solute transporter family.</text>
</comment>
<feature type="transmembrane region" description="Helical" evidence="8">
    <location>
        <begin position="439"/>
        <end position="458"/>
    </location>
</feature>
<evidence type="ECO:0000256" key="6">
    <source>
        <dbReference type="ARBA" id="ARBA00037727"/>
    </source>
</evidence>
<evidence type="ECO:0000256" key="3">
    <source>
        <dbReference type="ARBA" id="ARBA00022692"/>
    </source>
</evidence>
<reference evidence="9" key="1">
    <citation type="submission" date="2021-06" db="EMBL/GenBank/DDBJ databases">
        <authorList>
            <consortium name="Wellcome Sanger Institute Data Sharing"/>
        </authorList>
    </citation>
    <scope>NUCLEOTIDE SEQUENCE [LARGE SCALE GENOMIC DNA]</scope>
</reference>
<keyword evidence="4 8" id="KW-1133">Transmembrane helix</keyword>
<organism evidence="9 10">
    <name type="scientific">Erpetoichthys calabaricus</name>
    <name type="common">Rope fish</name>
    <name type="synonym">Calamoichthys calabaricus</name>
    <dbReference type="NCBI Taxonomy" id="27687"/>
    <lineage>
        <taxon>Eukaryota</taxon>
        <taxon>Metazoa</taxon>
        <taxon>Chordata</taxon>
        <taxon>Craniata</taxon>
        <taxon>Vertebrata</taxon>
        <taxon>Euteleostomi</taxon>
        <taxon>Actinopterygii</taxon>
        <taxon>Polypteriformes</taxon>
        <taxon>Polypteridae</taxon>
        <taxon>Erpetoichthys</taxon>
    </lineage>
</organism>
<sequence>MVRKPREGVGRCQCLQTEIGTVPAKYSLQMVWVFIMNRMSSQSNSSAQRRRMALGIVILLLVDVIWVASSELTSYIFKRQEYNKPFFSTFAKTSMFILYLLGFLVWKPWRQQCSKGFRGRHAAFFADAEGYFTACTTDSSLNNSLSEPLYVPVKFQDVATEKNGDINTECESSPKKTRVRFSNIMEVRQLPSTHALEAKLSRMSYPAAKDHESMLKAVGKLTVTQVAKISFFFCFVWFLANFAYQEALSDTQVAIVNILSSTSGLFTLILASIFPSNSGDRFTLSKLLAVVLSIAGVVLVSLSGSDSSDGKDTIGSVWSLMGAVLYAVYIVMIKRKVDREDKLDIPMFFGFVGLFNLLLLWPGFFLLHYTGYEDFELPSMLVWMYIIINGLIGTVLSEFLWLWGCFLTSSLIGTLALSLTIPLSIIADMCMQKVRFSWLFFAGTVPVFLSFFIATLLFHYNNWDPVMVGVRRVFAFICRKHRIQRTPDDSEQCESLIPLHGVSQDEGTSCCS</sequence>
<feature type="transmembrane region" description="Helical" evidence="8">
    <location>
        <begin position="410"/>
        <end position="427"/>
    </location>
</feature>
<dbReference type="PANTHER" id="PTHR23051:SF0">
    <property type="entry name" value="SOLUTE CARRIER FAMILY 35 MEMBER F5"/>
    <property type="match status" value="1"/>
</dbReference>
<dbReference type="GeneTree" id="ENSGT00390000005949"/>
<dbReference type="AlphaFoldDB" id="A0A8C4S8J4"/>
<accession>A0A8C4S8J4</accession>
<reference evidence="9" key="3">
    <citation type="submission" date="2025-09" db="UniProtKB">
        <authorList>
            <consortium name="Ensembl"/>
        </authorList>
    </citation>
    <scope>IDENTIFICATION</scope>
</reference>
<dbReference type="Ensembl" id="ENSECRT00000013261.1">
    <property type="protein sequence ID" value="ENSECRP00000013031.1"/>
    <property type="gene ID" value="ENSECRG00000008709.1"/>
</dbReference>